<dbReference type="Proteomes" id="UP000294752">
    <property type="component" value="Unassembled WGS sequence"/>
</dbReference>
<gene>
    <name evidence="2" type="ORF">B0I21_104196</name>
</gene>
<dbReference type="InterPro" id="IPR022742">
    <property type="entry name" value="Hydrolase_4"/>
</dbReference>
<accession>A0A4R7CZP3</accession>
<evidence type="ECO:0000313" key="3">
    <source>
        <dbReference type="Proteomes" id="UP000294752"/>
    </source>
</evidence>
<dbReference type="SUPFAM" id="SSF53474">
    <property type="entry name" value="alpha/beta-Hydrolases"/>
    <property type="match status" value="1"/>
</dbReference>
<evidence type="ECO:0000313" key="2">
    <source>
        <dbReference type="EMBL" id="TDS13870.1"/>
    </source>
</evidence>
<comment type="caution">
    <text evidence="2">The sequence shown here is derived from an EMBL/GenBank/DDBJ whole genome shotgun (WGS) entry which is preliminary data.</text>
</comment>
<sequence>MMEKGIQFDNKGNTIYGIEHLPIAQNNHNNKMVIFLHGWSGYRTGPHDIFVKIARRLAQIGFGCVRFDFGGRGFSDGDQLTANFPSMLADLHTVIDDITKRAYIHDIILVGMCSGARLGLYYIKYMTYGKISHLIEISSPPLNETEDNTKMEVRKFNNSLKGYFNKAFDRGTYKKFRDGEINYRHIFKILISPFLNVAKKNDLKVVQAKRWEEKGTKYFKGAVLSIHGGKDPETALAVVQIENMLEENEIAMEKHIIEDGNHSFYSIYWEKEIIDLIEGWLLKPSKS</sequence>
<feature type="domain" description="Serine aminopeptidase S33" evidence="1">
    <location>
        <begin position="29"/>
        <end position="173"/>
    </location>
</feature>
<reference evidence="2 3" key="1">
    <citation type="submission" date="2019-03" db="EMBL/GenBank/DDBJ databases">
        <title>Genomic Encyclopedia of Type Strains, Phase III (KMG-III): the genomes of soil and plant-associated and newly described type strains.</title>
        <authorList>
            <person name="Whitman W."/>
        </authorList>
    </citation>
    <scope>NUCLEOTIDE SEQUENCE [LARGE SCALE GENOMIC DNA]</scope>
    <source>
        <strain evidence="2 3">CGMCC 1.12801</strain>
    </source>
</reference>
<dbReference type="Gene3D" id="3.40.50.1820">
    <property type="entry name" value="alpha/beta hydrolase"/>
    <property type="match status" value="1"/>
</dbReference>
<name>A0A4R7CZP3_9SPHI</name>
<dbReference type="GO" id="GO:0016787">
    <property type="term" value="F:hydrolase activity"/>
    <property type="evidence" value="ECO:0007669"/>
    <property type="project" value="UniProtKB-KW"/>
</dbReference>
<dbReference type="RefSeq" id="WP_133640174.1">
    <property type="nucleotide sequence ID" value="NZ_SNZV01000004.1"/>
</dbReference>
<dbReference type="EMBL" id="SNZV01000004">
    <property type="protein sequence ID" value="TDS13870.1"/>
    <property type="molecule type" value="Genomic_DNA"/>
</dbReference>
<dbReference type="OrthoDB" id="9808543at2"/>
<evidence type="ECO:0000259" key="1">
    <source>
        <dbReference type="Pfam" id="PF12146"/>
    </source>
</evidence>
<dbReference type="Pfam" id="PF12146">
    <property type="entry name" value="Hydrolase_4"/>
    <property type="match status" value="1"/>
</dbReference>
<organism evidence="2 3">
    <name type="scientific">Sphingobacterium paludis</name>
    <dbReference type="NCBI Taxonomy" id="1476465"/>
    <lineage>
        <taxon>Bacteria</taxon>
        <taxon>Pseudomonadati</taxon>
        <taxon>Bacteroidota</taxon>
        <taxon>Sphingobacteriia</taxon>
        <taxon>Sphingobacteriales</taxon>
        <taxon>Sphingobacteriaceae</taxon>
        <taxon>Sphingobacterium</taxon>
    </lineage>
</organism>
<dbReference type="InterPro" id="IPR029058">
    <property type="entry name" value="AB_hydrolase_fold"/>
</dbReference>
<dbReference type="AlphaFoldDB" id="A0A4R7CZP3"/>
<proteinExistence type="predicted"/>
<keyword evidence="3" id="KW-1185">Reference proteome</keyword>
<protein>
    <submittedName>
        <fullName evidence="2">Alpha-beta hydrolase superfamily lysophospholipase</fullName>
    </submittedName>
</protein>
<keyword evidence="2" id="KW-0378">Hydrolase</keyword>